<organism evidence="2 3">
    <name type="scientific">Oryza rufipogon</name>
    <name type="common">Brownbeard rice</name>
    <name type="synonym">Asian wild rice</name>
    <dbReference type="NCBI Taxonomy" id="4529"/>
    <lineage>
        <taxon>Eukaryota</taxon>
        <taxon>Viridiplantae</taxon>
        <taxon>Streptophyta</taxon>
        <taxon>Embryophyta</taxon>
        <taxon>Tracheophyta</taxon>
        <taxon>Spermatophyta</taxon>
        <taxon>Magnoliopsida</taxon>
        <taxon>Liliopsida</taxon>
        <taxon>Poales</taxon>
        <taxon>Poaceae</taxon>
        <taxon>BOP clade</taxon>
        <taxon>Oryzoideae</taxon>
        <taxon>Oryzeae</taxon>
        <taxon>Oryzinae</taxon>
        <taxon>Oryza</taxon>
    </lineage>
</organism>
<keyword evidence="3" id="KW-1185">Reference proteome</keyword>
<evidence type="ECO:0000313" key="2">
    <source>
        <dbReference type="EnsemblPlants" id="ORUFI07G01030.1"/>
    </source>
</evidence>
<dbReference type="HOGENOM" id="CLU_181816_0_0_1"/>
<protein>
    <submittedName>
        <fullName evidence="2">Uncharacterized protein</fullName>
    </submittedName>
</protein>
<keyword evidence="1" id="KW-0472">Membrane</keyword>
<evidence type="ECO:0000256" key="1">
    <source>
        <dbReference type="SAM" id="Phobius"/>
    </source>
</evidence>
<sequence>MAAAALRCRLAAAASPGRRFLCRRASGDQQQERDALLRCCVESKLHSYKATMEYADEFNGSLRRAMFGMTALSVLCPFVGLVSGLWASSIALTDDDDDD</sequence>
<reference evidence="2" key="2">
    <citation type="submission" date="2015-06" db="UniProtKB">
        <authorList>
            <consortium name="EnsemblPlants"/>
        </authorList>
    </citation>
    <scope>IDENTIFICATION</scope>
</reference>
<keyword evidence="1" id="KW-1133">Transmembrane helix</keyword>
<accession>A0A0E0Q3D0</accession>
<keyword evidence="1" id="KW-0812">Transmembrane</keyword>
<dbReference type="Gramene" id="ORUFI07G01030.1">
    <property type="protein sequence ID" value="ORUFI07G01030.1"/>
    <property type="gene ID" value="ORUFI07G01030"/>
</dbReference>
<evidence type="ECO:0000313" key="3">
    <source>
        <dbReference type="Proteomes" id="UP000008022"/>
    </source>
</evidence>
<dbReference type="Proteomes" id="UP000008022">
    <property type="component" value="Unassembled WGS sequence"/>
</dbReference>
<dbReference type="AlphaFoldDB" id="A0A0E0Q3D0"/>
<name>A0A0E0Q3D0_ORYRU</name>
<proteinExistence type="predicted"/>
<reference evidence="3" key="1">
    <citation type="submission" date="2013-06" db="EMBL/GenBank/DDBJ databases">
        <authorList>
            <person name="Zhao Q."/>
        </authorList>
    </citation>
    <scope>NUCLEOTIDE SEQUENCE</scope>
    <source>
        <strain evidence="3">cv. W1943</strain>
    </source>
</reference>
<dbReference type="EnsemblPlants" id="ORUFI07G01030.1">
    <property type="protein sequence ID" value="ORUFI07G01030.1"/>
    <property type="gene ID" value="ORUFI07G01030"/>
</dbReference>
<feature type="transmembrane region" description="Helical" evidence="1">
    <location>
        <begin position="71"/>
        <end position="92"/>
    </location>
</feature>